<dbReference type="Gene3D" id="3.40.50.2300">
    <property type="match status" value="1"/>
</dbReference>
<accession>A0ABQ1LGB0</accession>
<keyword evidence="9" id="KW-1185">Reference proteome</keyword>
<dbReference type="SMART" id="SM00448">
    <property type="entry name" value="REC"/>
    <property type="match status" value="1"/>
</dbReference>
<dbReference type="SUPFAM" id="SSF52172">
    <property type="entry name" value="CheY-like"/>
    <property type="match status" value="1"/>
</dbReference>
<keyword evidence="3 5" id="KW-0238">DNA-binding</keyword>
<evidence type="ECO:0000256" key="1">
    <source>
        <dbReference type="ARBA" id="ARBA00022553"/>
    </source>
</evidence>
<dbReference type="PANTHER" id="PTHR48111:SF40">
    <property type="entry name" value="PHOSPHATE REGULON TRANSCRIPTIONAL REGULATORY PROTEIN PHOB"/>
    <property type="match status" value="1"/>
</dbReference>
<comment type="caution">
    <text evidence="8">The sequence shown here is derived from an EMBL/GenBank/DDBJ whole genome shotgun (WGS) entry which is preliminary data.</text>
</comment>
<dbReference type="InterPro" id="IPR039420">
    <property type="entry name" value="WalR-like"/>
</dbReference>
<dbReference type="InterPro" id="IPR001867">
    <property type="entry name" value="OmpR/PhoB-type_DNA-bd"/>
</dbReference>
<dbReference type="Proteomes" id="UP000597338">
    <property type="component" value="Unassembled WGS sequence"/>
</dbReference>
<evidence type="ECO:0000313" key="8">
    <source>
        <dbReference type="EMBL" id="GGC24252.1"/>
    </source>
</evidence>
<dbReference type="RefSeq" id="WP_188749158.1">
    <property type="nucleotide sequence ID" value="NZ_BMIK01000003.1"/>
</dbReference>
<dbReference type="PROSITE" id="PS51755">
    <property type="entry name" value="OMPR_PHOB"/>
    <property type="match status" value="1"/>
</dbReference>
<proteinExistence type="predicted"/>
<feature type="domain" description="Response regulatory" evidence="6">
    <location>
        <begin position="3"/>
        <end position="117"/>
    </location>
</feature>
<reference evidence="9" key="1">
    <citation type="journal article" date="2019" name="Int. J. Syst. Evol. Microbiol.">
        <title>The Global Catalogue of Microorganisms (GCM) 10K type strain sequencing project: providing services to taxonomists for standard genome sequencing and annotation.</title>
        <authorList>
            <consortium name="The Broad Institute Genomics Platform"/>
            <consortium name="The Broad Institute Genome Sequencing Center for Infectious Disease"/>
            <person name="Wu L."/>
            <person name="Ma J."/>
        </authorList>
    </citation>
    <scope>NUCLEOTIDE SEQUENCE [LARGE SCALE GENOMIC DNA]</scope>
    <source>
        <strain evidence="9">CGMCC 1.15342</strain>
    </source>
</reference>
<evidence type="ECO:0000256" key="4">
    <source>
        <dbReference type="PROSITE-ProRule" id="PRU00169"/>
    </source>
</evidence>
<name>A0ABQ1LGB0_9SPHI</name>
<dbReference type="CDD" id="cd17574">
    <property type="entry name" value="REC_OmpR"/>
    <property type="match status" value="1"/>
</dbReference>
<dbReference type="SMART" id="SM00862">
    <property type="entry name" value="Trans_reg_C"/>
    <property type="match status" value="1"/>
</dbReference>
<keyword evidence="1 4" id="KW-0597">Phosphoprotein</keyword>
<dbReference type="EMBL" id="BMIK01000003">
    <property type="protein sequence ID" value="GGC24252.1"/>
    <property type="molecule type" value="Genomic_DNA"/>
</dbReference>
<sequence length="227" mass="26547">MIDVLFVEDEAKLALIITESLQTLHFRVRHCANGAQAWHSFLLSKPDIVVLDVMMPEIDGYTLASKIREHDSTIPMIFLTARTATEDVLKGFRSGGNDYLKKPFNIDELIARMESLLRLSNRYNPGEQLIIGNYLLDNVKHTLHIDDRCIQLSYRESELLKRLFEHRNNVIHRQEILFEFWNNDRFFTGRSLDVFISRLRKYLKEDPNIKIINVRGVGYKMLIIKPS</sequence>
<dbReference type="GO" id="GO:0003677">
    <property type="term" value="F:DNA binding"/>
    <property type="evidence" value="ECO:0007669"/>
    <property type="project" value="UniProtKB-KW"/>
</dbReference>
<evidence type="ECO:0000259" key="7">
    <source>
        <dbReference type="PROSITE" id="PS51755"/>
    </source>
</evidence>
<dbReference type="Gene3D" id="6.10.250.690">
    <property type="match status" value="1"/>
</dbReference>
<dbReference type="InterPro" id="IPR036388">
    <property type="entry name" value="WH-like_DNA-bd_sf"/>
</dbReference>
<dbReference type="PROSITE" id="PS50110">
    <property type="entry name" value="RESPONSE_REGULATORY"/>
    <property type="match status" value="1"/>
</dbReference>
<keyword evidence="2" id="KW-0902">Two-component regulatory system</keyword>
<dbReference type="InterPro" id="IPR011006">
    <property type="entry name" value="CheY-like_superfamily"/>
</dbReference>
<organism evidence="8 9">
    <name type="scientific">Parapedobacter defluvii</name>
    <dbReference type="NCBI Taxonomy" id="2045106"/>
    <lineage>
        <taxon>Bacteria</taxon>
        <taxon>Pseudomonadati</taxon>
        <taxon>Bacteroidota</taxon>
        <taxon>Sphingobacteriia</taxon>
        <taxon>Sphingobacteriales</taxon>
        <taxon>Sphingobacteriaceae</taxon>
        <taxon>Parapedobacter</taxon>
    </lineage>
</organism>
<evidence type="ECO:0000259" key="6">
    <source>
        <dbReference type="PROSITE" id="PS50110"/>
    </source>
</evidence>
<feature type="domain" description="OmpR/PhoB-type" evidence="7">
    <location>
        <begin position="126"/>
        <end position="223"/>
    </location>
</feature>
<evidence type="ECO:0000256" key="2">
    <source>
        <dbReference type="ARBA" id="ARBA00023012"/>
    </source>
</evidence>
<gene>
    <name evidence="8" type="ORF">GCM10011386_15230</name>
</gene>
<dbReference type="PANTHER" id="PTHR48111">
    <property type="entry name" value="REGULATOR OF RPOS"/>
    <property type="match status" value="1"/>
</dbReference>
<dbReference type="CDD" id="cd00383">
    <property type="entry name" value="trans_reg_C"/>
    <property type="match status" value="1"/>
</dbReference>
<dbReference type="Pfam" id="PF00072">
    <property type="entry name" value="Response_reg"/>
    <property type="match status" value="1"/>
</dbReference>
<evidence type="ECO:0000313" key="9">
    <source>
        <dbReference type="Proteomes" id="UP000597338"/>
    </source>
</evidence>
<dbReference type="Gene3D" id="1.10.10.10">
    <property type="entry name" value="Winged helix-like DNA-binding domain superfamily/Winged helix DNA-binding domain"/>
    <property type="match status" value="1"/>
</dbReference>
<dbReference type="Pfam" id="PF00486">
    <property type="entry name" value="Trans_reg_C"/>
    <property type="match status" value="1"/>
</dbReference>
<dbReference type="InterPro" id="IPR001789">
    <property type="entry name" value="Sig_transdc_resp-reg_receiver"/>
</dbReference>
<feature type="modified residue" description="4-aspartylphosphate" evidence="4">
    <location>
        <position position="52"/>
    </location>
</feature>
<feature type="DNA-binding region" description="OmpR/PhoB-type" evidence="5">
    <location>
        <begin position="126"/>
        <end position="223"/>
    </location>
</feature>
<evidence type="ECO:0000256" key="5">
    <source>
        <dbReference type="PROSITE-ProRule" id="PRU01091"/>
    </source>
</evidence>
<protein>
    <submittedName>
        <fullName evidence="8">DNA-binding response regulator</fullName>
    </submittedName>
</protein>
<evidence type="ECO:0000256" key="3">
    <source>
        <dbReference type="ARBA" id="ARBA00023125"/>
    </source>
</evidence>